<protein>
    <submittedName>
        <fullName evidence="1">Uncharacterized protein</fullName>
    </submittedName>
</protein>
<evidence type="ECO:0000313" key="2">
    <source>
        <dbReference type="Proteomes" id="UP000199382"/>
    </source>
</evidence>
<accession>A0A1G9JY26</accession>
<organism evidence="1 2">
    <name type="scientific">Aliiruegeria lutimaris</name>
    <dbReference type="NCBI Taxonomy" id="571298"/>
    <lineage>
        <taxon>Bacteria</taxon>
        <taxon>Pseudomonadati</taxon>
        <taxon>Pseudomonadota</taxon>
        <taxon>Alphaproteobacteria</taxon>
        <taxon>Rhodobacterales</taxon>
        <taxon>Roseobacteraceae</taxon>
        <taxon>Aliiruegeria</taxon>
    </lineage>
</organism>
<evidence type="ECO:0000313" key="1">
    <source>
        <dbReference type="EMBL" id="SDL42411.1"/>
    </source>
</evidence>
<dbReference type="Proteomes" id="UP000199382">
    <property type="component" value="Unassembled WGS sequence"/>
</dbReference>
<sequence length="35" mass="4124">MTKSPYDGPLKLSHCLDQDKWDGRWLGNGIRTRMF</sequence>
<name>A0A1G9JY26_9RHOB</name>
<dbReference type="EMBL" id="FNEK01000084">
    <property type="protein sequence ID" value="SDL42411.1"/>
    <property type="molecule type" value="Genomic_DNA"/>
</dbReference>
<dbReference type="STRING" id="571298.SAMN04488026_108428"/>
<keyword evidence="2" id="KW-1185">Reference proteome</keyword>
<gene>
    <name evidence="1" type="ORF">SAMN04488026_108428</name>
</gene>
<reference evidence="1 2" key="1">
    <citation type="submission" date="2016-10" db="EMBL/GenBank/DDBJ databases">
        <authorList>
            <person name="de Groot N.N."/>
        </authorList>
    </citation>
    <scope>NUCLEOTIDE SEQUENCE [LARGE SCALE GENOMIC DNA]</scope>
    <source>
        <strain evidence="1 2">DSM 25294</strain>
    </source>
</reference>
<proteinExistence type="predicted"/>
<dbReference type="AlphaFoldDB" id="A0A1G9JY26"/>